<dbReference type="GO" id="GO:0004222">
    <property type="term" value="F:metalloendopeptidase activity"/>
    <property type="evidence" value="ECO:0007669"/>
    <property type="project" value="InterPro"/>
</dbReference>
<keyword evidence="9" id="KW-0378">Hydrolase</keyword>
<evidence type="ECO:0000256" key="9">
    <source>
        <dbReference type="ARBA" id="ARBA00022801"/>
    </source>
</evidence>
<evidence type="ECO:0000256" key="5">
    <source>
        <dbReference type="ARBA" id="ARBA00022670"/>
    </source>
</evidence>
<proteinExistence type="inferred from homology"/>
<evidence type="ECO:0000256" key="16">
    <source>
        <dbReference type="SAM" id="MobiDB-lite"/>
    </source>
</evidence>
<keyword evidence="7 15" id="KW-0227">DNA damage</keyword>
<dbReference type="SMART" id="SM00731">
    <property type="entry name" value="SprT"/>
    <property type="match status" value="1"/>
</dbReference>
<dbReference type="GO" id="GO:0005634">
    <property type="term" value="C:nucleus"/>
    <property type="evidence" value="ECO:0007669"/>
    <property type="project" value="UniProtKB-SubCell"/>
</dbReference>
<dbReference type="PANTHER" id="PTHR21220">
    <property type="entry name" value="DNA-DEPENDENT METALLOPROTEASE SPRTN"/>
    <property type="match status" value="1"/>
</dbReference>
<dbReference type="InterPro" id="IPR044245">
    <property type="entry name" value="Spartan"/>
</dbReference>
<dbReference type="Proteomes" id="UP000789390">
    <property type="component" value="Unassembled WGS sequence"/>
</dbReference>
<feature type="compositionally biased region" description="Basic and acidic residues" evidence="16">
    <location>
        <begin position="210"/>
        <end position="226"/>
    </location>
</feature>
<dbReference type="EMBL" id="CAKKLH010000168">
    <property type="protein sequence ID" value="CAH0105126.1"/>
    <property type="molecule type" value="Genomic_DNA"/>
</dbReference>
<dbReference type="GO" id="GO:0006508">
    <property type="term" value="P:proteolysis"/>
    <property type="evidence" value="ECO:0007669"/>
    <property type="project" value="UniProtKB-KW"/>
</dbReference>
<dbReference type="SMART" id="SM00734">
    <property type="entry name" value="ZnF_Rad18"/>
    <property type="match status" value="1"/>
</dbReference>
<comment type="subcellular location">
    <subcellularLocation>
        <location evidence="2">Chromosome</location>
    </subcellularLocation>
    <subcellularLocation>
        <location evidence="1">Nucleus</location>
    </subcellularLocation>
</comment>
<keyword evidence="5" id="KW-0645">Protease</keyword>
<evidence type="ECO:0000256" key="2">
    <source>
        <dbReference type="ARBA" id="ARBA00004286"/>
    </source>
</evidence>
<dbReference type="InterPro" id="IPR006640">
    <property type="entry name" value="SprT-like_domain"/>
</dbReference>
<reference evidence="18" key="1">
    <citation type="submission" date="2021-11" db="EMBL/GenBank/DDBJ databases">
        <authorList>
            <person name="Schell T."/>
        </authorList>
    </citation>
    <scope>NUCLEOTIDE SEQUENCE</scope>
    <source>
        <strain evidence="18">M5</strain>
    </source>
</reference>
<dbReference type="AlphaFoldDB" id="A0A8J2RM60"/>
<evidence type="ECO:0000256" key="10">
    <source>
        <dbReference type="ARBA" id="ARBA00022833"/>
    </source>
</evidence>
<protein>
    <recommendedName>
        <fullName evidence="14">Protein with SprT-like domain at the N terminus</fullName>
    </recommendedName>
</protein>
<feature type="compositionally biased region" description="Polar residues" evidence="16">
    <location>
        <begin position="240"/>
        <end position="270"/>
    </location>
</feature>
<keyword evidence="13" id="KW-0539">Nucleus</keyword>
<keyword evidence="4" id="KW-0158">Chromosome</keyword>
<evidence type="ECO:0000256" key="3">
    <source>
        <dbReference type="ARBA" id="ARBA00010724"/>
    </source>
</evidence>
<feature type="region of interest" description="Disordered" evidence="16">
    <location>
        <begin position="320"/>
        <end position="349"/>
    </location>
</feature>
<keyword evidence="10" id="KW-0862">Zinc</keyword>
<dbReference type="OrthoDB" id="5236983at2759"/>
<keyword evidence="19" id="KW-1185">Reference proteome</keyword>
<evidence type="ECO:0000256" key="4">
    <source>
        <dbReference type="ARBA" id="ARBA00022454"/>
    </source>
</evidence>
<dbReference type="Gene3D" id="3.30.160.60">
    <property type="entry name" value="Classic Zinc Finger"/>
    <property type="match status" value="1"/>
</dbReference>
<sequence>MSLISKHKSGMYPNSIVDEEWEYLDPTPDIHSLFLQFDDRFFGSQLRSVIVKWSPRMTVCAGLCRYEGRRTGHCSISLSAPLLKLRPRKDLVETLLHEMIHAFLFLTNNNRDRDGHGPEFQFHMHRINQESGTKITIYHSFHDEVKLYKQHWWKCTGPCQYKQPFYGLVKHSVNRAPGPHDNWFPAHQATCGGSFVKIKEPEGYGVKKKKEVDENKGGPDSKKQKIEAPSGARDIRGFLNSPSAGPSSKAITSSGNLSTSQPKLPTNNPSKGKAWKGFSGKNVSPAGTKGKTIAGYFNTSTTSDKGKTVTGFAGTVKNKGSSTITVTSPSAGSAGPTEPNDARPTQGGIVSKPLTSFIPFTGQGRLLGGGPPKGNTPWASIVQPSTSSIKKESTKVEIVSLDDDDSPKDEKKVPCPICQSLIDIKQINTHLDSCLS</sequence>
<evidence type="ECO:0000256" key="7">
    <source>
        <dbReference type="ARBA" id="ARBA00022763"/>
    </source>
</evidence>
<dbReference type="Pfam" id="PF10263">
    <property type="entry name" value="SprT-like"/>
    <property type="match status" value="1"/>
</dbReference>
<evidence type="ECO:0000256" key="13">
    <source>
        <dbReference type="ARBA" id="ARBA00023242"/>
    </source>
</evidence>
<evidence type="ECO:0000256" key="12">
    <source>
        <dbReference type="ARBA" id="ARBA00023204"/>
    </source>
</evidence>
<dbReference type="GO" id="GO:0006281">
    <property type="term" value="P:DNA repair"/>
    <property type="evidence" value="ECO:0007669"/>
    <property type="project" value="UniProtKB-KW"/>
</dbReference>
<keyword evidence="11" id="KW-0482">Metalloprotease</keyword>
<evidence type="ECO:0000256" key="6">
    <source>
        <dbReference type="ARBA" id="ARBA00022723"/>
    </source>
</evidence>
<evidence type="ECO:0000313" key="19">
    <source>
        <dbReference type="Proteomes" id="UP000789390"/>
    </source>
</evidence>
<dbReference type="InterPro" id="IPR006642">
    <property type="entry name" value="Rad18_UBZ4"/>
</dbReference>
<dbReference type="PANTHER" id="PTHR21220:SF0">
    <property type="entry name" value="DNA-DEPENDENT METALLOPROTEASE SPRTN"/>
    <property type="match status" value="1"/>
</dbReference>
<evidence type="ECO:0000256" key="14">
    <source>
        <dbReference type="ARBA" id="ARBA00030396"/>
    </source>
</evidence>
<gene>
    <name evidence="18" type="ORF">DGAL_LOCUS8140</name>
</gene>
<evidence type="ECO:0000313" key="18">
    <source>
        <dbReference type="EMBL" id="CAH0105126.1"/>
    </source>
</evidence>
<dbReference type="GO" id="GO:0031593">
    <property type="term" value="F:polyubiquitin modification-dependent protein binding"/>
    <property type="evidence" value="ECO:0007669"/>
    <property type="project" value="TreeGrafter"/>
</dbReference>
<evidence type="ECO:0000256" key="11">
    <source>
        <dbReference type="ARBA" id="ARBA00023049"/>
    </source>
</evidence>
<feature type="domain" description="UBZ4-type" evidence="17">
    <location>
        <begin position="412"/>
        <end position="436"/>
    </location>
</feature>
<dbReference type="GO" id="GO:0005694">
    <property type="term" value="C:chromosome"/>
    <property type="evidence" value="ECO:0007669"/>
    <property type="project" value="UniProtKB-SubCell"/>
</dbReference>
<dbReference type="InterPro" id="IPR055220">
    <property type="entry name" value="SPRTN_ZBD"/>
</dbReference>
<dbReference type="GO" id="GO:0003697">
    <property type="term" value="F:single-stranded DNA binding"/>
    <property type="evidence" value="ECO:0007669"/>
    <property type="project" value="InterPro"/>
</dbReference>
<comment type="similarity">
    <text evidence="3">Belongs to the Spartan family.</text>
</comment>
<dbReference type="PROSITE" id="PS51908">
    <property type="entry name" value="ZF_UBZ4"/>
    <property type="match status" value="1"/>
</dbReference>
<keyword evidence="6" id="KW-0479">Metal-binding</keyword>
<feature type="region of interest" description="Disordered" evidence="16">
    <location>
        <begin position="207"/>
        <end position="295"/>
    </location>
</feature>
<evidence type="ECO:0000259" key="17">
    <source>
        <dbReference type="PROSITE" id="PS51908"/>
    </source>
</evidence>
<accession>A0A8J2RM60</accession>
<feature type="region of interest" description="Disordered" evidence="16">
    <location>
        <begin position="361"/>
        <end position="393"/>
    </location>
</feature>
<evidence type="ECO:0000256" key="1">
    <source>
        <dbReference type="ARBA" id="ARBA00004123"/>
    </source>
</evidence>
<keyword evidence="12 15" id="KW-0234">DNA repair</keyword>
<dbReference type="Pfam" id="PF22934">
    <property type="entry name" value="SPRTN_ZBD"/>
    <property type="match status" value="1"/>
</dbReference>
<dbReference type="GO" id="GO:0008270">
    <property type="term" value="F:zinc ion binding"/>
    <property type="evidence" value="ECO:0007669"/>
    <property type="project" value="UniProtKB-KW"/>
</dbReference>
<name>A0A8J2RM60_9CRUS</name>
<feature type="compositionally biased region" description="Polar residues" evidence="16">
    <location>
        <begin position="320"/>
        <end position="331"/>
    </location>
</feature>
<comment type="caution">
    <text evidence="18">The sequence shown here is derived from an EMBL/GenBank/DDBJ whole genome shotgun (WGS) entry which is preliminary data.</text>
</comment>
<organism evidence="18 19">
    <name type="scientific">Daphnia galeata</name>
    <dbReference type="NCBI Taxonomy" id="27404"/>
    <lineage>
        <taxon>Eukaryota</taxon>
        <taxon>Metazoa</taxon>
        <taxon>Ecdysozoa</taxon>
        <taxon>Arthropoda</taxon>
        <taxon>Crustacea</taxon>
        <taxon>Branchiopoda</taxon>
        <taxon>Diplostraca</taxon>
        <taxon>Cladocera</taxon>
        <taxon>Anomopoda</taxon>
        <taxon>Daphniidae</taxon>
        <taxon>Daphnia</taxon>
    </lineage>
</organism>
<evidence type="ECO:0000256" key="8">
    <source>
        <dbReference type="ARBA" id="ARBA00022771"/>
    </source>
</evidence>
<evidence type="ECO:0000256" key="15">
    <source>
        <dbReference type="PROSITE-ProRule" id="PRU01256"/>
    </source>
</evidence>
<keyword evidence="8 15" id="KW-0863">Zinc-finger</keyword>